<evidence type="ECO:0000256" key="3">
    <source>
        <dbReference type="SAM" id="SignalP"/>
    </source>
</evidence>
<dbReference type="InterPro" id="IPR029028">
    <property type="entry name" value="Alpha/beta_knot_MTases"/>
</dbReference>
<feature type="signal peptide" evidence="3">
    <location>
        <begin position="1"/>
        <end position="17"/>
    </location>
</feature>
<dbReference type="Proteomes" id="UP001642464">
    <property type="component" value="Unassembled WGS sequence"/>
</dbReference>
<protein>
    <recommendedName>
        <fullName evidence="4">tRNA/rRNA methyltransferase SpoU type domain-containing protein</fullName>
    </recommendedName>
</protein>
<feature type="domain" description="tRNA/rRNA methyltransferase SpoU type" evidence="4">
    <location>
        <begin position="163"/>
        <end position="246"/>
    </location>
</feature>
<sequence length="255" mass="27635">MARPQAVIACWAAVAAAAVVEDLRDPRLALYLPKHLRDAAQYRSAVQRILRSVQEVGLIPKQPLPQLRRRMLRRRSAAVLEQAPCAVSVHYGRECLEEALKAAEESRIWVDSVLSAENGERIENVQVYRPGSAALAKLLLREGGVRFVVAWPSCSLESLEPPAVVLDGITSALNLGQLIRSAGCLGVTSFVASEPTWSAFNGRLAALSAGAAYHARVARAHGGTGGVVEVLQRLRQKGWRLLAAEEFCEKTLAEA</sequence>
<keyword evidence="1" id="KW-0489">Methyltransferase</keyword>
<keyword evidence="3" id="KW-0732">Signal</keyword>
<keyword evidence="6" id="KW-1185">Reference proteome</keyword>
<accession>A0ABP0SP03</accession>
<comment type="caution">
    <text evidence="5">The sequence shown here is derived from an EMBL/GenBank/DDBJ whole genome shotgun (WGS) entry which is preliminary data.</text>
</comment>
<dbReference type="InterPro" id="IPR001537">
    <property type="entry name" value="SpoU_MeTrfase"/>
</dbReference>
<dbReference type="EMBL" id="CAXAMM010044306">
    <property type="protein sequence ID" value="CAK9114128.1"/>
    <property type="molecule type" value="Genomic_DNA"/>
</dbReference>
<evidence type="ECO:0000259" key="4">
    <source>
        <dbReference type="Pfam" id="PF00588"/>
    </source>
</evidence>
<organism evidence="5 6">
    <name type="scientific">Durusdinium trenchii</name>
    <dbReference type="NCBI Taxonomy" id="1381693"/>
    <lineage>
        <taxon>Eukaryota</taxon>
        <taxon>Sar</taxon>
        <taxon>Alveolata</taxon>
        <taxon>Dinophyceae</taxon>
        <taxon>Suessiales</taxon>
        <taxon>Symbiodiniaceae</taxon>
        <taxon>Durusdinium</taxon>
    </lineage>
</organism>
<evidence type="ECO:0000256" key="1">
    <source>
        <dbReference type="ARBA" id="ARBA00022603"/>
    </source>
</evidence>
<dbReference type="InterPro" id="IPR029026">
    <property type="entry name" value="tRNA_m1G_MTases_N"/>
</dbReference>
<proteinExistence type="predicted"/>
<evidence type="ECO:0000313" key="5">
    <source>
        <dbReference type="EMBL" id="CAK9114128.1"/>
    </source>
</evidence>
<evidence type="ECO:0000313" key="6">
    <source>
        <dbReference type="Proteomes" id="UP001642464"/>
    </source>
</evidence>
<feature type="chain" id="PRO_5046573305" description="tRNA/rRNA methyltransferase SpoU type domain-containing protein" evidence="3">
    <location>
        <begin position="18"/>
        <end position="255"/>
    </location>
</feature>
<reference evidence="5 6" key="1">
    <citation type="submission" date="2024-02" db="EMBL/GenBank/DDBJ databases">
        <authorList>
            <person name="Chen Y."/>
            <person name="Shah S."/>
            <person name="Dougan E. K."/>
            <person name="Thang M."/>
            <person name="Chan C."/>
        </authorList>
    </citation>
    <scope>NUCLEOTIDE SEQUENCE [LARGE SCALE GENOMIC DNA]</scope>
</reference>
<dbReference type="SUPFAM" id="SSF75217">
    <property type="entry name" value="alpha/beta knot"/>
    <property type="match status" value="1"/>
</dbReference>
<name>A0ABP0SP03_9DINO</name>
<gene>
    <name evidence="5" type="ORF">SCF082_LOCUS52872</name>
</gene>
<keyword evidence="2" id="KW-0808">Transferase</keyword>
<evidence type="ECO:0000256" key="2">
    <source>
        <dbReference type="ARBA" id="ARBA00022679"/>
    </source>
</evidence>
<dbReference type="Pfam" id="PF00588">
    <property type="entry name" value="SpoU_methylase"/>
    <property type="match status" value="1"/>
</dbReference>
<dbReference type="Gene3D" id="3.40.1280.10">
    <property type="match status" value="1"/>
</dbReference>